<dbReference type="AlphaFoldDB" id="A0A9P9YCN4"/>
<keyword evidence="2" id="KW-1185">Reference proteome</keyword>
<reference evidence="1" key="1">
    <citation type="journal article" date="2023" name="Genome Biol. Evol.">
        <title>Long-read-based Genome Assembly of Drosophila gunungcola Reveals Fewer Chemosensory Genes in Flower-breeding Species.</title>
        <authorList>
            <person name="Negi A."/>
            <person name="Liao B.Y."/>
            <person name="Yeh S.D."/>
        </authorList>
    </citation>
    <scope>NUCLEOTIDE SEQUENCE</scope>
    <source>
        <strain evidence="1">Sukarami</strain>
    </source>
</reference>
<dbReference type="EMBL" id="JAMKOV010000081">
    <property type="protein sequence ID" value="KAI8034109.1"/>
    <property type="molecule type" value="Genomic_DNA"/>
</dbReference>
<organism evidence="1 2">
    <name type="scientific">Drosophila gunungcola</name>
    <name type="common">fruit fly</name>
    <dbReference type="NCBI Taxonomy" id="103775"/>
    <lineage>
        <taxon>Eukaryota</taxon>
        <taxon>Metazoa</taxon>
        <taxon>Ecdysozoa</taxon>
        <taxon>Arthropoda</taxon>
        <taxon>Hexapoda</taxon>
        <taxon>Insecta</taxon>
        <taxon>Pterygota</taxon>
        <taxon>Neoptera</taxon>
        <taxon>Endopterygota</taxon>
        <taxon>Diptera</taxon>
        <taxon>Brachycera</taxon>
        <taxon>Muscomorpha</taxon>
        <taxon>Ephydroidea</taxon>
        <taxon>Drosophilidae</taxon>
        <taxon>Drosophila</taxon>
        <taxon>Sophophora</taxon>
    </lineage>
</organism>
<evidence type="ECO:0000313" key="1">
    <source>
        <dbReference type="EMBL" id="KAI8034109.1"/>
    </source>
</evidence>
<accession>A0A9P9YCN4</accession>
<sequence>MLLFLLNGLTKAHKNGLNKLDRTIVLTQLTATECFPTFTHTRIRMHEQTYIHMCICRYMSCTFNIYFFGQQIYKFQSIKYSN</sequence>
<evidence type="ECO:0000313" key="2">
    <source>
        <dbReference type="Proteomes" id="UP001059596"/>
    </source>
</evidence>
<gene>
    <name evidence="1" type="ORF">M5D96_013143</name>
</gene>
<proteinExistence type="predicted"/>
<comment type="caution">
    <text evidence="1">The sequence shown here is derived from an EMBL/GenBank/DDBJ whole genome shotgun (WGS) entry which is preliminary data.</text>
</comment>
<dbReference type="Proteomes" id="UP001059596">
    <property type="component" value="Unassembled WGS sequence"/>
</dbReference>
<name>A0A9P9YCN4_9MUSC</name>
<protein>
    <submittedName>
        <fullName evidence="1">Uncharacterized protein</fullName>
    </submittedName>
</protein>